<dbReference type="RefSeq" id="WP_341426369.1">
    <property type="nucleotide sequence ID" value="NZ_JBBUTG010000007.1"/>
</dbReference>
<gene>
    <name evidence="1" type="ORF">AACH06_14145</name>
</gene>
<accession>A0ABU9BST6</accession>
<organism evidence="1 2">
    <name type="scientific">Ideonella lacteola</name>
    <dbReference type="NCBI Taxonomy" id="2984193"/>
    <lineage>
        <taxon>Bacteria</taxon>
        <taxon>Pseudomonadati</taxon>
        <taxon>Pseudomonadota</taxon>
        <taxon>Betaproteobacteria</taxon>
        <taxon>Burkholderiales</taxon>
        <taxon>Sphaerotilaceae</taxon>
        <taxon>Ideonella</taxon>
    </lineage>
</organism>
<comment type="caution">
    <text evidence="1">The sequence shown here is derived from an EMBL/GenBank/DDBJ whole genome shotgun (WGS) entry which is preliminary data.</text>
</comment>
<evidence type="ECO:0000313" key="1">
    <source>
        <dbReference type="EMBL" id="MEK8031965.1"/>
    </source>
</evidence>
<dbReference type="Proteomes" id="UP001371218">
    <property type="component" value="Unassembled WGS sequence"/>
</dbReference>
<dbReference type="Gene3D" id="2.40.160.170">
    <property type="match status" value="1"/>
</dbReference>
<name>A0ABU9BST6_9BURK</name>
<keyword evidence="2" id="KW-1185">Reference proteome</keyword>
<dbReference type="EMBL" id="JBBUTG010000007">
    <property type="protein sequence ID" value="MEK8031965.1"/>
    <property type="molecule type" value="Genomic_DNA"/>
</dbReference>
<evidence type="ECO:0000313" key="2">
    <source>
        <dbReference type="Proteomes" id="UP001371218"/>
    </source>
</evidence>
<protein>
    <submittedName>
        <fullName evidence="1">Uncharacterized protein</fullName>
    </submittedName>
</protein>
<sequence length="192" mass="19558">MAVAIAGPAAAASPSIVGDGLKISQDSTDTWSPWQARLAMSAAPLPMLGHFGSPLLSGGNAMLAGDRYLGWGQSSEGGGLRATGALLLGANALGLASPVGTSHGEMLWRGTGSSVSQGDAESNAPMPYLGVGYSAWWSRTGFGVSADLGLAAQKPGQAVRFGRVMSGTESLDDMLRAMQLAPMLQVNLSYAF</sequence>
<proteinExistence type="predicted"/>
<reference evidence="1 2" key="1">
    <citation type="submission" date="2024-04" db="EMBL/GenBank/DDBJ databases">
        <title>Novel species of the genus Ideonella isolated from streams.</title>
        <authorList>
            <person name="Lu H."/>
        </authorList>
    </citation>
    <scope>NUCLEOTIDE SEQUENCE [LARGE SCALE GENOMIC DNA]</scope>
    <source>
        <strain evidence="1 2">DXS29W</strain>
    </source>
</reference>